<evidence type="ECO:0000313" key="4">
    <source>
        <dbReference type="Proteomes" id="UP000514720"/>
    </source>
</evidence>
<dbReference type="EMBL" id="CP048914">
    <property type="protein sequence ID" value="QMS85761.1"/>
    <property type="molecule type" value="Genomic_DNA"/>
</dbReference>
<sequence>MAKIDTITRESWILSTFPEWGTWLNEEIENEQVPKGSVALWWLGCTGMWLKTEGNTNILLDLWVKSGKRTQTVPFMKDWHQHTRAVGAKILQPNLRAVPVVIDPFAIKELDAVMSTHDHGDHIDENVAAAVVQNCPGVPFIGPKACTDLWREWGVPEDRLQTVKPGDVVKVKDVEIVVLESFDRTELVTAPKGVTLKGKIVQDMDVLAVNYLFKTPGGNVYHSGDSHYSNYYAKHGNEHKIDVALGSFGENPRGMTDKMTAMGILRMAESLKTDVVIPIHHDIWTNFMADPNEILVLWNMRKHRLQYEFTPFIWEVGGKFVYPQDRLRIQYHHPRGFKDAFMNDDDLPFKSLL</sequence>
<dbReference type="Gene3D" id="3.60.15.10">
    <property type="entry name" value="Ribonuclease Z/Hydroxyacylglutathione hydrolase-like"/>
    <property type="match status" value="1"/>
</dbReference>
<dbReference type="InterPro" id="IPR048021">
    <property type="entry name" value="UlaG-like_MBL-fold"/>
</dbReference>
<dbReference type="InterPro" id="IPR050114">
    <property type="entry name" value="UPF0173_UPF0282_UlaG_hydrolase"/>
</dbReference>
<dbReference type="SUPFAM" id="SSF56281">
    <property type="entry name" value="Metallo-hydrolase/oxidoreductase"/>
    <property type="match status" value="1"/>
</dbReference>
<dbReference type="PANTHER" id="PTHR43546">
    <property type="entry name" value="UPF0173 METAL-DEPENDENT HYDROLASE MJ1163-RELATED"/>
    <property type="match status" value="1"/>
</dbReference>
<dbReference type="SMART" id="SM00849">
    <property type="entry name" value="Lactamase_B"/>
    <property type="match status" value="1"/>
</dbReference>
<keyword evidence="4" id="KW-1185">Reference proteome</keyword>
<dbReference type="GO" id="GO:0035460">
    <property type="term" value="F:L-ascorbate 6-phosphate lactonase activity"/>
    <property type="evidence" value="ECO:0007669"/>
    <property type="project" value="InterPro"/>
</dbReference>
<gene>
    <name evidence="3" type="primary">ulaG</name>
    <name evidence="3" type="ORF">G4Z02_08390</name>
</gene>
<keyword evidence="1 3" id="KW-0378">Hydrolase</keyword>
<dbReference type="EC" id="3.1.1.-" evidence="3"/>
<dbReference type="GO" id="GO:0019854">
    <property type="term" value="P:L-ascorbic acid catabolic process"/>
    <property type="evidence" value="ECO:0007669"/>
    <property type="project" value="InterPro"/>
</dbReference>
<dbReference type="InterPro" id="IPR036866">
    <property type="entry name" value="RibonucZ/Hydroxyglut_hydro"/>
</dbReference>
<protein>
    <submittedName>
        <fullName evidence="3">L-ascorbate 6-phosphate lactonase</fullName>
        <ecNumber evidence="3">3.1.1.-</ecNumber>
    </submittedName>
</protein>
<dbReference type="Pfam" id="PF12706">
    <property type="entry name" value="Lactamase_B_2"/>
    <property type="match status" value="1"/>
</dbReference>
<dbReference type="CDD" id="cd16284">
    <property type="entry name" value="UlaG-like_MBL-fold"/>
    <property type="match status" value="1"/>
</dbReference>
<organism evidence="3 4">
    <name type="scientific">Candidatus Xianfuyuplasma coldseepsis</name>
    <dbReference type="NCBI Taxonomy" id="2782163"/>
    <lineage>
        <taxon>Bacteria</taxon>
        <taxon>Bacillati</taxon>
        <taxon>Mycoplasmatota</taxon>
        <taxon>Mollicutes</taxon>
        <taxon>Candidatus Izemoplasmatales</taxon>
        <taxon>Candidatus Izemoplasmataceae</taxon>
        <taxon>Candidatus Xianfuyuplasma</taxon>
    </lineage>
</organism>
<dbReference type="AlphaFoldDB" id="A0A7L7KSG6"/>
<proteinExistence type="predicted"/>
<dbReference type="RefSeq" id="WP_258877569.1">
    <property type="nucleotide sequence ID" value="NZ_CP048914.1"/>
</dbReference>
<dbReference type="GO" id="GO:0030145">
    <property type="term" value="F:manganese ion binding"/>
    <property type="evidence" value="ECO:0007669"/>
    <property type="project" value="InterPro"/>
</dbReference>
<dbReference type="NCBIfam" id="NF008688">
    <property type="entry name" value="PRK11709.1"/>
    <property type="match status" value="1"/>
</dbReference>
<feature type="domain" description="Metallo-beta-lactamase" evidence="2">
    <location>
        <begin position="44"/>
        <end position="280"/>
    </location>
</feature>
<evidence type="ECO:0000313" key="3">
    <source>
        <dbReference type="EMBL" id="QMS85761.1"/>
    </source>
</evidence>
<reference evidence="3 4" key="1">
    <citation type="submission" date="2020-02" db="EMBL/GenBank/DDBJ databases">
        <authorList>
            <person name="Zheng R.K."/>
            <person name="Sun C.M."/>
        </authorList>
    </citation>
    <scope>NUCLEOTIDE SEQUENCE [LARGE SCALE GENOMIC DNA]</scope>
    <source>
        <strain evidence="4">zrk13</strain>
    </source>
</reference>
<dbReference type="KEGG" id="xcl:G4Z02_08390"/>
<dbReference type="Proteomes" id="UP000514720">
    <property type="component" value="Chromosome"/>
</dbReference>
<accession>A0A7L7KSG6</accession>
<dbReference type="PANTHER" id="PTHR43546:SF9">
    <property type="entry name" value="L-ASCORBATE-6-PHOSPHATE LACTONASE ULAG-RELATED"/>
    <property type="match status" value="1"/>
</dbReference>
<evidence type="ECO:0000259" key="2">
    <source>
        <dbReference type="SMART" id="SM00849"/>
    </source>
</evidence>
<evidence type="ECO:0000256" key="1">
    <source>
        <dbReference type="ARBA" id="ARBA00022801"/>
    </source>
</evidence>
<dbReference type="InterPro" id="IPR001279">
    <property type="entry name" value="Metallo-B-lactamas"/>
</dbReference>
<name>A0A7L7KSG6_9MOLU</name>